<evidence type="ECO:0000313" key="3">
    <source>
        <dbReference type="Proteomes" id="UP000184144"/>
    </source>
</evidence>
<accession>A0A1M5D184</accession>
<feature type="region of interest" description="Disordered" evidence="1">
    <location>
        <begin position="1"/>
        <end position="30"/>
    </location>
</feature>
<name>A0A1M5D184_9RHOB</name>
<gene>
    <name evidence="2" type="ORF">SAMN05444273_10849</name>
</gene>
<keyword evidence="3" id="KW-1185">Reference proteome</keyword>
<dbReference type="AlphaFoldDB" id="A0A1M5D184"/>
<evidence type="ECO:0000313" key="2">
    <source>
        <dbReference type="EMBL" id="SHF60751.1"/>
    </source>
</evidence>
<evidence type="ECO:0000256" key="1">
    <source>
        <dbReference type="SAM" id="MobiDB-lite"/>
    </source>
</evidence>
<proteinExistence type="predicted"/>
<protein>
    <submittedName>
        <fullName evidence="2">Uncharacterized protein</fullName>
    </submittedName>
</protein>
<sequence length="30" mass="3364">MDAPFRPSYPNAQAAVQKKRRNFSNVVTGL</sequence>
<reference evidence="3" key="1">
    <citation type="submission" date="2016-11" db="EMBL/GenBank/DDBJ databases">
        <authorList>
            <person name="Varghese N."/>
            <person name="Submissions S."/>
        </authorList>
    </citation>
    <scope>NUCLEOTIDE SEQUENCE [LARGE SCALE GENOMIC DNA]</scope>
    <source>
        <strain evidence="3">DSM 100566</strain>
    </source>
</reference>
<dbReference type="Proteomes" id="UP000184144">
    <property type="component" value="Unassembled WGS sequence"/>
</dbReference>
<dbReference type="EMBL" id="FQUV01000008">
    <property type="protein sequence ID" value="SHF60751.1"/>
    <property type="molecule type" value="Genomic_DNA"/>
</dbReference>
<organism evidence="2 3">
    <name type="scientific">Litoreibacter ascidiaceicola</name>
    <dbReference type="NCBI Taxonomy" id="1486859"/>
    <lineage>
        <taxon>Bacteria</taxon>
        <taxon>Pseudomonadati</taxon>
        <taxon>Pseudomonadota</taxon>
        <taxon>Alphaproteobacteria</taxon>
        <taxon>Rhodobacterales</taxon>
        <taxon>Roseobacteraceae</taxon>
        <taxon>Litoreibacter</taxon>
    </lineage>
</organism>